<comment type="caution">
    <text evidence="1">The sequence shown here is derived from an EMBL/GenBank/DDBJ whole genome shotgun (WGS) entry which is preliminary data.</text>
</comment>
<keyword evidence="2" id="KW-1185">Reference proteome</keyword>
<evidence type="ECO:0000313" key="2">
    <source>
        <dbReference type="Proteomes" id="UP000821845"/>
    </source>
</evidence>
<evidence type="ECO:0000313" key="1">
    <source>
        <dbReference type="EMBL" id="KAH6939045.1"/>
    </source>
</evidence>
<gene>
    <name evidence="1" type="ORF">HPB50_015687</name>
</gene>
<proteinExistence type="predicted"/>
<organism evidence="1 2">
    <name type="scientific">Hyalomma asiaticum</name>
    <name type="common">Tick</name>
    <dbReference type="NCBI Taxonomy" id="266040"/>
    <lineage>
        <taxon>Eukaryota</taxon>
        <taxon>Metazoa</taxon>
        <taxon>Ecdysozoa</taxon>
        <taxon>Arthropoda</taxon>
        <taxon>Chelicerata</taxon>
        <taxon>Arachnida</taxon>
        <taxon>Acari</taxon>
        <taxon>Parasitiformes</taxon>
        <taxon>Ixodida</taxon>
        <taxon>Ixodoidea</taxon>
        <taxon>Ixodidae</taxon>
        <taxon>Hyalomminae</taxon>
        <taxon>Hyalomma</taxon>
    </lineage>
</organism>
<dbReference type="EMBL" id="CM023482">
    <property type="protein sequence ID" value="KAH6939045.1"/>
    <property type="molecule type" value="Genomic_DNA"/>
</dbReference>
<protein>
    <submittedName>
        <fullName evidence="1">Uncharacterized protein</fullName>
    </submittedName>
</protein>
<sequence length="120" mass="13069">MGASLQNRPWTISITSRTRMSKNLKIAAAGRRSRALFQPTAHSACSFRAAVSTTHRVEWVGRAMSHDALLRSRSQLLAVPAERVLRHAKHISRRLGSQRTGGRDGTGGQRLPEGGSSGQQ</sequence>
<dbReference type="Proteomes" id="UP000821845">
    <property type="component" value="Chromosome 2"/>
</dbReference>
<accession>A0ACB7SWQ5</accession>
<reference evidence="1" key="1">
    <citation type="submission" date="2020-05" db="EMBL/GenBank/DDBJ databases">
        <title>Large-scale comparative analyses of tick genomes elucidate their genetic diversity and vector capacities.</title>
        <authorList>
            <person name="Jia N."/>
            <person name="Wang J."/>
            <person name="Shi W."/>
            <person name="Du L."/>
            <person name="Sun Y."/>
            <person name="Zhan W."/>
            <person name="Jiang J."/>
            <person name="Wang Q."/>
            <person name="Zhang B."/>
            <person name="Ji P."/>
            <person name="Sakyi L.B."/>
            <person name="Cui X."/>
            <person name="Yuan T."/>
            <person name="Jiang B."/>
            <person name="Yang W."/>
            <person name="Lam T.T.-Y."/>
            <person name="Chang Q."/>
            <person name="Ding S."/>
            <person name="Wang X."/>
            <person name="Zhu J."/>
            <person name="Ruan X."/>
            <person name="Zhao L."/>
            <person name="Wei J."/>
            <person name="Que T."/>
            <person name="Du C."/>
            <person name="Cheng J."/>
            <person name="Dai P."/>
            <person name="Han X."/>
            <person name="Huang E."/>
            <person name="Gao Y."/>
            <person name="Liu J."/>
            <person name="Shao H."/>
            <person name="Ye R."/>
            <person name="Li L."/>
            <person name="Wei W."/>
            <person name="Wang X."/>
            <person name="Wang C."/>
            <person name="Yang T."/>
            <person name="Huo Q."/>
            <person name="Li W."/>
            <person name="Guo W."/>
            <person name="Chen H."/>
            <person name="Zhou L."/>
            <person name="Ni X."/>
            <person name="Tian J."/>
            <person name="Zhou Y."/>
            <person name="Sheng Y."/>
            <person name="Liu T."/>
            <person name="Pan Y."/>
            <person name="Xia L."/>
            <person name="Li J."/>
            <person name="Zhao F."/>
            <person name="Cao W."/>
        </authorList>
    </citation>
    <scope>NUCLEOTIDE SEQUENCE</scope>
    <source>
        <strain evidence="1">Hyas-2018</strain>
    </source>
</reference>
<name>A0ACB7SWQ5_HYAAI</name>